<sequence length="281" mass="31834">MYERHFGFKERPFSILPDPRFLYFGRPHRIAYAMLEYGLIGQAGFTVVTGAIGSGKTTLVQRLISNLPDANVTLGLISTTSISTGGLMEWIMMAFRQPFESLSYPRLHQDFQTFLHDQADKGKRVVLVIDEAQNLELARLEELRMLSNLNIDSMLLQLVLVGQPELREMLQRPELSQFAQRISSDFHLPPMLRSDAVAYFEHRLKTAGGNPHLFSRQAIYEIFDFAQGTPRSINILADKCLVYGFGDGAAKIGKHIARRVIDDVRHFGIHAAVPRQTDLFN</sequence>
<feature type="domain" description="AAA+ ATPase" evidence="1">
    <location>
        <begin position="42"/>
        <end position="192"/>
    </location>
</feature>
<gene>
    <name evidence="3" type="ORF">SAMN02745223_00553</name>
    <name evidence="2" type="ORF">VW29_16685</name>
</gene>
<protein>
    <submittedName>
        <fullName evidence="2">General secretion pathway protein</fullName>
    </submittedName>
    <submittedName>
        <fullName evidence="3">Type II secretory pathway, component ExeA (Predicted ATPase)</fullName>
    </submittedName>
</protein>
<dbReference type="STRING" id="1121477.SAMN02745223_00553"/>
<dbReference type="Proteomes" id="UP000184533">
    <property type="component" value="Unassembled WGS sequence"/>
</dbReference>
<dbReference type="OrthoDB" id="7828921at2"/>
<dbReference type="Pfam" id="PF13401">
    <property type="entry name" value="AAA_22"/>
    <property type="match status" value="1"/>
</dbReference>
<evidence type="ECO:0000259" key="1">
    <source>
        <dbReference type="SMART" id="SM00382"/>
    </source>
</evidence>
<dbReference type="InterPro" id="IPR027417">
    <property type="entry name" value="P-loop_NTPase"/>
</dbReference>
<dbReference type="SUPFAM" id="SSF52540">
    <property type="entry name" value="P-loop containing nucleoside triphosphate hydrolases"/>
    <property type="match status" value="1"/>
</dbReference>
<dbReference type="Gene3D" id="3.40.50.300">
    <property type="entry name" value="P-loop containing nucleotide triphosphate hydrolases"/>
    <property type="match status" value="1"/>
</dbReference>
<dbReference type="RefSeq" id="WP_046136404.1">
    <property type="nucleotide sequence ID" value="NZ_FQVC01000001.1"/>
</dbReference>
<dbReference type="SMART" id="SM00382">
    <property type="entry name" value="AAA"/>
    <property type="match status" value="1"/>
</dbReference>
<dbReference type="EMBL" id="LAJF01000101">
    <property type="protein sequence ID" value="KKB80645.1"/>
    <property type="molecule type" value="Genomic_DNA"/>
</dbReference>
<dbReference type="PANTHER" id="PTHR35894">
    <property type="entry name" value="GENERAL SECRETION PATHWAY PROTEIN A-RELATED"/>
    <property type="match status" value="1"/>
</dbReference>
<dbReference type="PANTHER" id="PTHR35894:SF1">
    <property type="entry name" value="PHOSPHORIBULOKINASE _ URIDINE KINASE FAMILY"/>
    <property type="match status" value="1"/>
</dbReference>
<dbReference type="Proteomes" id="UP000033608">
    <property type="component" value="Unassembled WGS sequence"/>
</dbReference>
<reference evidence="2 4" key="1">
    <citation type="submission" date="2015-03" db="EMBL/GenBank/DDBJ databases">
        <authorList>
            <person name="Hassan Y.I."/>
            <person name="Lepp D."/>
            <person name="Zhou T."/>
        </authorList>
    </citation>
    <scope>NUCLEOTIDE SEQUENCE [LARGE SCALE GENOMIC DNA]</scope>
    <source>
        <strain evidence="2 4">DSM 17137</strain>
    </source>
</reference>
<dbReference type="GO" id="GO:0016887">
    <property type="term" value="F:ATP hydrolysis activity"/>
    <property type="evidence" value="ECO:0007669"/>
    <property type="project" value="InterPro"/>
</dbReference>
<dbReference type="InterPro" id="IPR052026">
    <property type="entry name" value="ExeA_AAA_ATPase_DNA-bind"/>
</dbReference>
<keyword evidence="4" id="KW-1185">Reference proteome</keyword>
<organism evidence="2 4">
    <name type="scientific">Devosia limi DSM 17137</name>
    <dbReference type="NCBI Taxonomy" id="1121477"/>
    <lineage>
        <taxon>Bacteria</taxon>
        <taxon>Pseudomonadati</taxon>
        <taxon>Pseudomonadota</taxon>
        <taxon>Alphaproteobacteria</taxon>
        <taxon>Hyphomicrobiales</taxon>
        <taxon>Devosiaceae</taxon>
        <taxon>Devosia</taxon>
    </lineage>
</organism>
<evidence type="ECO:0000313" key="4">
    <source>
        <dbReference type="Proteomes" id="UP000033608"/>
    </source>
</evidence>
<evidence type="ECO:0000313" key="3">
    <source>
        <dbReference type="EMBL" id="SHE49776.1"/>
    </source>
</evidence>
<evidence type="ECO:0000313" key="5">
    <source>
        <dbReference type="Proteomes" id="UP000184533"/>
    </source>
</evidence>
<reference evidence="3 5" key="2">
    <citation type="submission" date="2016-11" db="EMBL/GenBank/DDBJ databases">
        <authorList>
            <person name="Jaros S."/>
            <person name="Januszkiewicz K."/>
            <person name="Wedrychowicz H."/>
        </authorList>
    </citation>
    <scope>NUCLEOTIDE SEQUENCE [LARGE SCALE GENOMIC DNA]</scope>
    <source>
        <strain evidence="3 5">DSM 17137</strain>
    </source>
</reference>
<dbReference type="AlphaFoldDB" id="A0A0F5LEE4"/>
<dbReference type="InterPro" id="IPR003593">
    <property type="entry name" value="AAA+_ATPase"/>
</dbReference>
<evidence type="ECO:0000313" key="2">
    <source>
        <dbReference type="EMBL" id="KKB80645.1"/>
    </source>
</evidence>
<proteinExistence type="predicted"/>
<accession>A0A0F5LEE4</accession>
<dbReference type="EMBL" id="FQVC01000001">
    <property type="protein sequence ID" value="SHE49776.1"/>
    <property type="molecule type" value="Genomic_DNA"/>
</dbReference>
<dbReference type="PATRIC" id="fig|1121477.3.peg.82"/>
<name>A0A0F5LEE4_9HYPH</name>
<dbReference type="InterPro" id="IPR049945">
    <property type="entry name" value="AAA_22"/>
</dbReference>